<keyword evidence="4" id="KW-1185">Reference proteome</keyword>
<feature type="transmembrane region" description="Helical" evidence="1">
    <location>
        <begin position="12"/>
        <end position="38"/>
    </location>
</feature>
<keyword evidence="1" id="KW-0472">Membrane</keyword>
<dbReference type="NCBIfam" id="TIGR02537">
    <property type="entry name" value="arch_flag_Nterm"/>
    <property type="match status" value="1"/>
</dbReference>
<dbReference type="InterPro" id="IPR012859">
    <property type="entry name" value="Pilin_N_archaeal"/>
</dbReference>
<dbReference type="PANTHER" id="PTHR38138:SF1">
    <property type="entry name" value="ARCHAEAL TYPE IV PILIN N-TERMINAL DOMAIN-CONTAINING PROTEIN"/>
    <property type="match status" value="1"/>
</dbReference>
<gene>
    <name evidence="3" type="ORF">EAF64_11790</name>
</gene>
<proteinExistence type="predicted"/>
<dbReference type="AlphaFoldDB" id="A0A498KYT5"/>
<name>A0A498KYT5_9EURY</name>
<dbReference type="PANTHER" id="PTHR38138">
    <property type="entry name" value="VNG6441H"/>
    <property type="match status" value="1"/>
</dbReference>
<evidence type="ECO:0000313" key="4">
    <source>
        <dbReference type="Proteomes" id="UP000289691"/>
    </source>
</evidence>
<feature type="domain" description="Archaeal Type IV pilin N-terminal" evidence="2">
    <location>
        <begin position="11"/>
        <end position="97"/>
    </location>
</feature>
<evidence type="ECO:0000256" key="1">
    <source>
        <dbReference type="SAM" id="Phobius"/>
    </source>
</evidence>
<organism evidence="3 4">
    <name type="scientific">Halorientalis pallida</name>
    <dbReference type="NCBI Taxonomy" id="2479928"/>
    <lineage>
        <taxon>Archaea</taxon>
        <taxon>Methanobacteriati</taxon>
        <taxon>Methanobacteriota</taxon>
        <taxon>Stenosarchaea group</taxon>
        <taxon>Halobacteria</taxon>
        <taxon>Halobacteriales</taxon>
        <taxon>Haloarculaceae</taxon>
        <taxon>Halorientalis</taxon>
    </lineage>
</organism>
<keyword evidence="1" id="KW-0812">Transmembrane</keyword>
<keyword evidence="1" id="KW-1133">Transmembrane helix</keyword>
<dbReference type="Proteomes" id="UP000289691">
    <property type="component" value="Unassembled WGS sequence"/>
</dbReference>
<evidence type="ECO:0000259" key="2">
    <source>
        <dbReference type="Pfam" id="PF07790"/>
    </source>
</evidence>
<dbReference type="InterPro" id="IPR013373">
    <property type="entry name" value="Flagellin/pilin_N_arc"/>
</dbReference>
<comment type="caution">
    <text evidence="3">The sequence shown here is derived from an EMBL/GenBank/DDBJ whole genome shotgun (WGS) entry which is preliminary data.</text>
</comment>
<accession>A0A498KYT5</accession>
<dbReference type="EMBL" id="RDFA01000004">
    <property type="protein sequence ID" value="RXK48356.1"/>
    <property type="molecule type" value="Genomic_DNA"/>
</dbReference>
<reference evidence="3 4" key="1">
    <citation type="submission" date="2019-01" db="EMBL/GenBank/DDBJ databases">
        <title>Halorientalis sp. F13-25 a new haloarchaeum isolated from hypersaline water.</title>
        <authorList>
            <person name="Ana D.-V."/>
            <person name="Cristina S.-P."/>
            <person name="Antonio V."/>
        </authorList>
    </citation>
    <scope>NUCLEOTIDE SEQUENCE [LARGE SCALE GENOMIC DNA]</scope>
    <source>
        <strain evidence="3 4">F13-25</strain>
    </source>
</reference>
<protein>
    <submittedName>
        <fullName evidence="3">Type IV pilin</fullName>
    </submittedName>
</protein>
<dbReference type="Pfam" id="PF07790">
    <property type="entry name" value="Pilin_N"/>
    <property type="match status" value="1"/>
</dbReference>
<sequence>MNVRKLCTDDSAVSPVIGVVLMVAITVLLAATAATFFLGIGQENTNTKPNAAIGFNYEQDTSTVNGDEYRNDTLKISHKSGETIKAKNLDVVVQSAKTYELSGGSVSSSGVDDRFQWDDFDASINDNDEVSGGESVTLKAKTKPVDGTNVEALNLEGATVKIVWDDPGSSSTFTLNTWTN</sequence>
<evidence type="ECO:0000313" key="3">
    <source>
        <dbReference type="EMBL" id="RXK48356.1"/>
    </source>
</evidence>